<dbReference type="Pfam" id="PF03469">
    <property type="entry name" value="XH"/>
    <property type="match status" value="1"/>
</dbReference>
<keyword evidence="1" id="KW-0175">Coiled coil</keyword>
<dbReference type="PANTHER" id="PTHR21596">
    <property type="entry name" value="RIBONUCLEASE P SUBUNIT P38"/>
    <property type="match status" value="1"/>
</dbReference>
<organism evidence="3 4">
    <name type="scientific">Papaver atlanticum</name>
    <dbReference type="NCBI Taxonomy" id="357466"/>
    <lineage>
        <taxon>Eukaryota</taxon>
        <taxon>Viridiplantae</taxon>
        <taxon>Streptophyta</taxon>
        <taxon>Embryophyta</taxon>
        <taxon>Tracheophyta</taxon>
        <taxon>Spermatophyta</taxon>
        <taxon>Magnoliopsida</taxon>
        <taxon>Ranunculales</taxon>
        <taxon>Papaveraceae</taxon>
        <taxon>Papaveroideae</taxon>
        <taxon>Papaver</taxon>
    </lineage>
</organism>
<evidence type="ECO:0000313" key="4">
    <source>
        <dbReference type="Proteomes" id="UP001202328"/>
    </source>
</evidence>
<name>A0AAD4XVF9_9MAGN</name>
<evidence type="ECO:0000259" key="2">
    <source>
        <dbReference type="Pfam" id="PF03469"/>
    </source>
</evidence>
<reference evidence="3" key="1">
    <citation type="submission" date="2022-04" db="EMBL/GenBank/DDBJ databases">
        <title>A functionally conserved STORR gene fusion in Papaver species that diverged 16.8 million years ago.</title>
        <authorList>
            <person name="Catania T."/>
        </authorList>
    </citation>
    <scope>NUCLEOTIDE SEQUENCE</scope>
    <source>
        <strain evidence="3">S-188037</strain>
    </source>
</reference>
<dbReference type="EMBL" id="JAJJMB010002922">
    <property type="protein sequence ID" value="KAI3950053.1"/>
    <property type="molecule type" value="Genomic_DNA"/>
</dbReference>
<feature type="coiled-coil region" evidence="1">
    <location>
        <begin position="51"/>
        <end position="138"/>
    </location>
</feature>
<dbReference type="Gene3D" id="1.20.920.20">
    <property type="match status" value="1"/>
</dbReference>
<dbReference type="InterPro" id="IPR045177">
    <property type="entry name" value="FDM1-5/IDN2"/>
</dbReference>
<accession>A0AAD4XVF9</accession>
<dbReference type="InterPro" id="IPR005379">
    <property type="entry name" value="FDM1-5/IDN2_XH"/>
</dbReference>
<dbReference type="GO" id="GO:0080188">
    <property type="term" value="P:gene silencing by siRNA-directed DNA methylation"/>
    <property type="evidence" value="ECO:0007669"/>
    <property type="project" value="InterPro"/>
</dbReference>
<evidence type="ECO:0000313" key="3">
    <source>
        <dbReference type="EMBL" id="KAI3950053.1"/>
    </source>
</evidence>
<sequence length="250" mass="28810">MDSKKRIRAEDYEKMMIHELESEVIQRQSMLHDMRIPKTSLEIALIKLSLFQKVLVDIQKLQTRIGELERQLDYKTELQNEVEIIIEAEVEKLQSKVASLEKQADDKTDEAKRLKGTIDELTKSMNEKTECIESLEDLNKILTVNEHRHNDELQKARKTLIQGIGESANSRSSIRVKRMGELDSKPFGDALKRKRSSSSADLVANQSVLLCNFWELMLTDQAWHPFKITLVDGKHQVIYHSISLATYTSS</sequence>
<feature type="domain" description="Factor of DNA methylation 1-5/IDN2" evidence="2">
    <location>
        <begin position="177"/>
        <end position="238"/>
    </location>
</feature>
<comment type="caution">
    <text evidence="3">The sequence shown here is derived from an EMBL/GenBank/DDBJ whole genome shotgun (WGS) entry which is preliminary data.</text>
</comment>
<dbReference type="AlphaFoldDB" id="A0AAD4XVF9"/>
<dbReference type="Proteomes" id="UP001202328">
    <property type="component" value="Unassembled WGS sequence"/>
</dbReference>
<gene>
    <name evidence="3" type="ORF">MKW98_008498</name>
</gene>
<dbReference type="PANTHER" id="PTHR21596:SF65">
    <property type="entry name" value="PROTEIN INVOLVED IN DE NOVO 2-RELATED"/>
    <property type="match status" value="1"/>
</dbReference>
<protein>
    <recommendedName>
        <fullName evidence="2">Factor of DNA methylation 1-5/IDN2 domain-containing protein</fullName>
    </recommendedName>
</protein>
<proteinExistence type="predicted"/>
<evidence type="ECO:0000256" key="1">
    <source>
        <dbReference type="SAM" id="Coils"/>
    </source>
</evidence>
<keyword evidence="4" id="KW-1185">Reference proteome</keyword>